<dbReference type="Pfam" id="PF25390">
    <property type="entry name" value="WD40_RLD"/>
    <property type="match status" value="1"/>
</dbReference>
<dbReference type="Proteomes" id="UP001498476">
    <property type="component" value="Unassembled WGS sequence"/>
</dbReference>
<evidence type="ECO:0000256" key="4">
    <source>
        <dbReference type="SAM" id="MobiDB-lite"/>
    </source>
</evidence>
<feature type="repeat" description="RCC1" evidence="3">
    <location>
        <begin position="270"/>
        <end position="327"/>
    </location>
</feature>
<dbReference type="PROSITE" id="PS00626">
    <property type="entry name" value="RCC1_2"/>
    <property type="match status" value="4"/>
</dbReference>
<feature type="domain" description="RCC1-like" evidence="5">
    <location>
        <begin position="139"/>
        <end position="556"/>
    </location>
</feature>
<evidence type="ECO:0000313" key="6">
    <source>
        <dbReference type="EMBL" id="KAK7409233.1"/>
    </source>
</evidence>
<dbReference type="PANTHER" id="PTHR45982:SF1">
    <property type="entry name" value="REGULATOR OF CHROMOSOME CONDENSATION"/>
    <property type="match status" value="1"/>
</dbReference>
<feature type="repeat" description="RCC1" evidence="3">
    <location>
        <begin position="507"/>
        <end position="560"/>
    </location>
</feature>
<evidence type="ECO:0000256" key="2">
    <source>
        <dbReference type="ARBA" id="ARBA00022737"/>
    </source>
</evidence>
<evidence type="ECO:0000256" key="3">
    <source>
        <dbReference type="PROSITE-ProRule" id="PRU00235"/>
    </source>
</evidence>
<keyword evidence="7" id="KW-1185">Reference proteome</keyword>
<dbReference type="InterPro" id="IPR009091">
    <property type="entry name" value="RCC1/BLIP-II"/>
</dbReference>
<dbReference type="Gene3D" id="2.130.10.30">
    <property type="entry name" value="Regulator of chromosome condensation 1/beta-lactamase-inhibitor protein II"/>
    <property type="match status" value="1"/>
</dbReference>
<gene>
    <name evidence="6" type="ORF">QQX98_008609</name>
</gene>
<dbReference type="EMBL" id="JAZAVJ010000158">
    <property type="protein sequence ID" value="KAK7409233.1"/>
    <property type="molecule type" value="Genomic_DNA"/>
</dbReference>
<dbReference type="InterPro" id="IPR000408">
    <property type="entry name" value="Reg_chr_condens"/>
</dbReference>
<keyword evidence="1" id="KW-0344">Guanine-nucleotide releasing factor</keyword>
<dbReference type="InterPro" id="IPR051553">
    <property type="entry name" value="Ran_GTPase-activating"/>
</dbReference>
<evidence type="ECO:0000259" key="5">
    <source>
        <dbReference type="Pfam" id="PF25390"/>
    </source>
</evidence>
<feature type="repeat" description="RCC1" evidence="3">
    <location>
        <begin position="137"/>
        <end position="194"/>
    </location>
</feature>
<comment type="caution">
    <text evidence="6">The sequence shown here is derived from an EMBL/GenBank/DDBJ whole genome shotgun (WGS) entry which is preliminary data.</text>
</comment>
<feature type="repeat" description="RCC1" evidence="3">
    <location>
        <begin position="382"/>
        <end position="438"/>
    </location>
</feature>
<feature type="compositionally biased region" description="Polar residues" evidence="4">
    <location>
        <begin position="116"/>
        <end position="126"/>
    </location>
</feature>
<name>A0ABR1GUM2_9HYPO</name>
<feature type="region of interest" description="Disordered" evidence="4">
    <location>
        <begin position="1"/>
        <end position="126"/>
    </location>
</feature>
<dbReference type="PANTHER" id="PTHR45982">
    <property type="entry name" value="REGULATOR OF CHROMOSOME CONDENSATION"/>
    <property type="match status" value="1"/>
</dbReference>
<feature type="region of interest" description="Disordered" evidence="4">
    <location>
        <begin position="209"/>
        <end position="246"/>
    </location>
</feature>
<proteinExistence type="predicted"/>
<dbReference type="PROSITE" id="PS50012">
    <property type="entry name" value="RCC1_3"/>
    <property type="match status" value="7"/>
</dbReference>
<evidence type="ECO:0000313" key="7">
    <source>
        <dbReference type="Proteomes" id="UP001498476"/>
    </source>
</evidence>
<organism evidence="6 7">
    <name type="scientific">Neonectria punicea</name>
    <dbReference type="NCBI Taxonomy" id="979145"/>
    <lineage>
        <taxon>Eukaryota</taxon>
        <taxon>Fungi</taxon>
        <taxon>Dikarya</taxon>
        <taxon>Ascomycota</taxon>
        <taxon>Pezizomycotina</taxon>
        <taxon>Sordariomycetes</taxon>
        <taxon>Hypocreomycetidae</taxon>
        <taxon>Hypocreales</taxon>
        <taxon>Nectriaceae</taxon>
        <taxon>Neonectria</taxon>
    </lineage>
</organism>
<feature type="repeat" description="RCC1" evidence="3">
    <location>
        <begin position="439"/>
        <end position="506"/>
    </location>
</feature>
<dbReference type="PRINTS" id="PR00633">
    <property type="entry name" value="RCCNDNSATION"/>
</dbReference>
<dbReference type="SUPFAM" id="SSF50985">
    <property type="entry name" value="RCC1/BLIP-II"/>
    <property type="match status" value="1"/>
</dbReference>
<sequence length="562" mass="59900">MTNDINYHHSTQKADTDVHHSFFTRSPGLASSLPSMAPKKYPAKGQRTQPSTKAGLDKSSAKPQPPKSKTAEPRTKGRAISTGHTATKPAKRKQAPAENHRAAGSGQPAQKKTKSSRNVGASESSLPKINQAPTEALIILAFGSGECGELGLGVKRKAALSPCLNTHLDPNDPSKFHVVQLSCGGMHTVALTADNRILTCGVNDEGALGRDTSWEGGVRDVDADSDDEDESLNPHESTPNEVAQDSFPSGTKFVQVAAGDSCSFALTDTGLVYGWGSFRNPSGKKRFCYDSDGNIIQNQQTPVLISKLQNITQITCGANHALALDKAGRIWGWGSFEQNQLGSRPFGRYQETLLPREVRICPSPIKYIASGEYHSFAIDRRDNVWAWGLNSYGEAGYAKAAGSDSAVLPHPMKIRDLCHKGVIALDGGTHHSAAITADGQCLVWGRMDGGQLGIDFSTKQLEDSATIRRDEYNKPRICLRPTAVPDIGRVASVGCGTDHTIFINQSGHGYSTGFGTVGQLGLGTEDDEAVAKPLKGKQVKGKLLTWAGAGGQFSIVAASTRA</sequence>
<accession>A0ABR1GUM2</accession>
<feature type="repeat" description="RCC1" evidence="3">
    <location>
        <begin position="328"/>
        <end position="381"/>
    </location>
</feature>
<dbReference type="PROSITE" id="PS00625">
    <property type="entry name" value="RCC1_1"/>
    <property type="match status" value="1"/>
</dbReference>
<feature type="repeat" description="RCC1" evidence="3">
    <location>
        <begin position="195"/>
        <end position="269"/>
    </location>
</feature>
<keyword evidence="2" id="KW-0677">Repeat</keyword>
<feature type="compositionally biased region" description="Polar residues" evidence="4">
    <location>
        <begin position="234"/>
        <end position="246"/>
    </location>
</feature>
<evidence type="ECO:0000256" key="1">
    <source>
        <dbReference type="ARBA" id="ARBA00022658"/>
    </source>
</evidence>
<dbReference type="InterPro" id="IPR058923">
    <property type="entry name" value="RCC1-like_dom"/>
</dbReference>
<protein>
    <recommendedName>
        <fullName evidence="5">RCC1-like domain-containing protein</fullName>
    </recommendedName>
</protein>
<reference evidence="6 7" key="1">
    <citation type="journal article" date="2025" name="Microbiol. Resour. Announc.">
        <title>Draft genome sequences for Neonectria magnoliae and Neonectria punicea, canker pathogens of Liriodendron tulipifera and Acer saccharum in West Virginia.</title>
        <authorList>
            <person name="Petronek H.M."/>
            <person name="Kasson M.T."/>
            <person name="Metheny A.M."/>
            <person name="Stauder C.M."/>
            <person name="Lovett B."/>
            <person name="Lynch S.C."/>
            <person name="Garnas J.R."/>
            <person name="Kasson L.R."/>
            <person name="Stajich J.E."/>
        </authorList>
    </citation>
    <scope>NUCLEOTIDE SEQUENCE [LARGE SCALE GENOMIC DNA]</scope>
    <source>
        <strain evidence="6 7">NRRL 64653</strain>
    </source>
</reference>